<evidence type="ECO:0000313" key="15">
    <source>
        <dbReference type="Proteomes" id="UP000318585"/>
    </source>
</evidence>
<dbReference type="SUPFAM" id="SSF56935">
    <property type="entry name" value="Porins"/>
    <property type="match status" value="1"/>
</dbReference>
<dbReference type="InterPro" id="IPR036942">
    <property type="entry name" value="Beta-barrel_TonB_sf"/>
</dbReference>
<dbReference type="Gene3D" id="2.60.40.1120">
    <property type="entry name" value="Carboxypeptidase-like, regulatory domain"/>
    <property type="match status" value="1"/>
</dbReference>
<keyword evidence="9 10" id="KW-0998">Cell outer membrane</keyword>
<evidence type="ECO:0000256" key="2">
    <source>
        <dbReference type="ARBA" id="ARBA00022448"/>
    </source>
</evidence>
<dbReference type="AlphaFoldDB" id="A0A553CTJ1"/>
<evidence type="ECO:0000256" key="11">
    <source>
        <dbReference type="RuleBase" id="RU003357"/>
    </source>
</evidence>
<keyword evidence="4 10" id="KW-0812">Transmembrane</keyword>
<dbReference type="Pfam" id="PF00593">
    <property type="entry name" value="TonB_dep_Rec_b-barrel"/>
    <property type="match status" value="1"/>
</dbReference>
<dbReference type="Pfam" id="PF07715">
    <property type="entry name" value="Plug"/>
    <property type="match status" value="1"/>
</dbReference>
<feature type="domain" description="TonB-dependent receptor plug" evidence="13">
    <location>
        <begin position="129"/>
        <end position="246"/>
    </location>
</feature>
<dbReference type="InterPro" id="IPR023997">
    <property type="entry name" value="TonB-dep_OMP_SusC/RagA_CS"/>
</dbReference>
<comment type="similarity">
    <text evidence="10 11">Belongs to the TonB-dependent receptor family.</text>
</comment>
<dbReference type="InterPro" id="IPR008969">
    <property type="entry name" value="CarboxyPept-like_regulatory"/>
</dbReference>
<accession>A0A553CTJ1</accession>
<keyword evidence="8" id="KW-0675">Receptor</keyword>
<keyword evidence="5" id="KW-0732">Signal</keyword>
<dbReference type="OrthoDB" id="9768177at2"/>
<protein>
    <submittedName>
        <fullName evidence="14">SusC/RagA family TonB-linked outer membrane protein</fullName>
    </submittedName>
</protein>
<evidence type="ECO:0000256" key="8">
    <source>
        <dbReference type="ARBA" id="ARBA00023170"/>
    </source>
</evidence>
<evidence type="ECO:0000256" key="4">
    <source>
        <dbReference type="ARBA" id="ARBA00022692"/>
    </source>
</evidence>
<dbReference type="GO" id="GO:0015344">
    <property type="term" value="F:siderophore uptake transmembrane transporter activity"/>
    <property type="evidence" value="ECO:0007669"/>
    <property type="project" value="TreeGrafter"/>
</dbReference>
<evidence type="ECO:0000259" key="12">
    <source>
        <dbReference type="Pfam" id="PF00593"/>
    </source>
</evidence>
<dbReference type="InterPro" id="IPR039426">
    <property type="entry name" value="TonB-dep_rcpt-like"/>
</dbReference>
<comment type="caution">
    <text evidence="14">The sequence shown here is derived from an EMBL/GenBank/DDBJ whole genome shotgun (WGS) entry which is preliminary data.</text>
</comment>
<evidence type="ECO:0000256" key="6">
    <source>
        <dbReference type="ARBA" id="ARBA00023077"/>
    </source>
</evidence>
<keyword evidence="3 10" id="KW-1134">Transmembrane beta strand</keyword>
<keyword evidence="6 11" id="KW-0798">TonB box</keyword>
<keyword evidence="15" id="KW-1185">Reference proteome</keyword>
<dbReference type="Gene3D" id="2.170.130.10">
    <property type="entry name" value="TonB-dependent receptor, plug domain"/>
    <property type="match status" value="1"/>
</dbReference>
<evidence type="ECO:0000256" key="1">
    <source>
        <dbReference type="ARBA" id="ARBA00004571"/>
    </source>
</evidence>
<reference evidence="14 15" key="1">
    <citation type="submission" date="2019-07" db="EMBL/GenBank/DDBJ databases">
        <title>Novel species of Flavobacterium.</title>
        <authorList>
            <person name="Liu Q."/>
            <person name="Xin Y.-H."/>
        </authorList>
    </citation>
    <scope>NUCLEOTIDE SEQUENCE [LARGE SCALE GENOMIC DNA]</scope>
    <source>
        <strain evidence="14 15">LB3P56</strain>
    </source>
</reference>
<dbReference type="PANTHER" id="PTHR30069:SF29">
    <property type="entry name" value="HEMOGLOBIN AND HEMOGLOBIN-HAPTOGLOBIN-BINDING PROTEIN 1-RELATED"/>
    <property type="match status" value="1"/>
</dbReference>
<feature type="domain" description="TonB-dependent receptor-like beta-barrel" evidence="12">
    <location>
        <begin position="518"/>
        <end position="999"/>
    </location>
</feature>
<proteinExistence type="inferred from homology"/>
<evidence type="ECO:0000256" key="7">
    <source>
        <dbReference type="ARBA" id="ARBA00023136"/>
    </source>
</evidence>
<dbReference type="RefSeq" id="WP_144070700.1">
    <property type="nucleotide sequence ID" value="NZ_VJZR01000001.1"/>
</dbReference>
<comment type="subcellular location">
    <subcellularLocation>
        <location evidence="1 10">Cell outer membrane</location>
        <topology evidence="1 10">Multi-pass membrane protein</topology>
    </subcellularLocation>
</comment>
<dbReference type="PANTHER" id="PTHR30069">
    <property type="entry name" value="TONB-DEPENDENT OUTER MEMBRANE RECEPTOR"/>
    <property type="match status" value="1"/>
</dbReference>
<evidence type="ECO:0000256" key="9">
    <source>
        <dbReference type="ARBA" id="ARBA00023237"/>
    </source>
</evidence>
<dbReference type="GO" id="GO:0009279">
    <property type="term" value="C:cell outer membrane"/>
    <property type="evidence" value="ECO:0007669"/>
    <property type="project" value="UniProtKB-SubCell"/>
</dbReference>
<dbReference type="InterPro" id="IPR023996">
    <property type="entry name" value="TonB-dep_OMP_SusC/RagA"/>
</dbReference>
<dbReference type="EMBL" id="VJZR01000001">
    <property type="protein sequence ID" value="TRX23833.1"/>
    <property type="molecule type" value="Genomic_DNA"/>
</dbReference>
<dbReference type="Pfam" id="PF13715">
    <property type="entry name" value="CarbopepD_reg_2"/>
    <property type="match status" value="1"/>
</dbReference>
<dbReference type="GO" id="GO:0044718">
    <property type="term" value="P:siderophore transmembrane transport"/>
    <property type="evidence" value="ECO:0007669"/>
    <property type="project" value="TreeGrafter"/>
</dbReference>
<evidence type="ECO:0000256" key="10">
    <source>
        <dbReference type="PROSITE-ProRule" id="PRU01360"/>
    </source>
</evidence>
<dbReference type="SUPFAM" id="SSF49464">
    <property type="entry name" value="Carboxypeptidase regulatory domain-like"/>
    <property type="match status" value="1"/>
</dbReference>
<dbReference type="NCBIfam" id="TIGR04056">
    <property type="entry name" value="OMP_RagA_SusC"/>
    <property type="match status" value="1"/>
</dbReference>
<dbReference type="InterPro" id="IPR012910">
    <property type="entry name" value="Plug_dom"/>
</dbReference>
<gene>
    <name evidence="14" type="ORF">FNW17_01255</name>
</gene>
<sequence length="1061" mass="115825">MKKTFIMILFAKIANKISLSVMLFLLISLAVSAQKIKIEGIVIDSNNAALTAATVQVSEKNEGTLTNEEGKFIVHTSSKFPLTLTVEMIGYTAKSIVVNANEFITIQLQEITNELGEVLISSGYLTQKKSEFSGSVSTVSAKQLQNRPATSFDQLLGGQGTGIDVIQSSAVLNNTPVIRVRGLNTITSGLFPLIVIDGVAVFTGSLGGFVGNNPLSAINPNDIQSIDVLKDASAAAIYGSRAANGVMVITTKKGKKGVTKFNYNSWYSRSTPYNLPELLNAEDYTTIKNEALVNAGKAPGFFLSKNPDGSTVDTSWYDVAYDPGFSSNHNINISGATESTQYYFSADYSNQNSFIKNNTFENYMTRLNIGHTVNKFIRVGANISYSNAKNVGPNTGAVAGNTLSTSTYNTEYITNEPLGRMTYVLPPNVPVYNPDGSYSIQNGISVGYGANVPSIIGTINAYNLAMVQTLDLTTSKSSSVLGNVYGEFDILKKLTFRTSFGLNTIGVENKLFLNPIHGGGYSYNGVATNIATNLIRTDWANTLKYANSFKEKHNIVMLLGYERIKTKLDSWGASQSNITDPYYTNYQGTYANISPVGNGLSENALLSYFTNLSYNYKNKYFLSLNYRIDGLSALSEGNKYGNFGGGALSWNVFEEPFYKNFKINDYINNFKIRTSYGIVGNSEIGSYPSIATYNSSTYAGAPTLGYSQTANPNLKWETSSKFDFGINFTLLNNHILVEMDYFKNTINDLILKSPQSLSAGIPNNYVNENVGGMYNKGFELGVTALVLHTNDFSWNVNLNLSTLKNEVTSLVSDVFVPSVFGVQNMTRVGYSVGSIFAVPSNGVNPANGQMIFVNSHGKEVQYNHIGSPKWTYLDGTAAPAIDNYTDGVMQGSSLPKVFGGLNNTFNYKNFVLGINLTFAQGNKLYNGTRATNSDQRYFNNGTFIKNRWTTPGQITDIQKLYYGDNVSAGFSFSSTSKVEDGSYIKFKNVSLGYNVPIKETFLKNSLSSIYVYLQGSNFYTFTKYRGSDPEVSINGNSINSGKDQNVPPNAQVYTLGLNVGF</sequence>
<dbReference type="InterPro" id="IPR037066">
    <property type="entry name" value="Plug_dom_sf"/>
</dbReference>
<evidence type="ECO:0000256" key="3">
    <source>
        <dbReference type="ARBA" id="ARBA00022452"/>
    </source>
</evidence>
<evidence type="ECO:0000256" key="5">
    <source>
        <dbReference type="ARBA" id="ARBA00022729"/>
    </source>
</evidence>
<evidence type="ECO:0000313" key="14">
    <source>
        <dbReference type="EMBL" id="TRX23833.1"/>
    </source>
</evidence>
<keyword evidence="7 10" id="KW-0472">Membrane</keyword>
<name>A0A553CTJ1_9FLAO</name>
<keyword evidence="2 10" id="KW-0813">Transport</keyword>
<dbReference type="Gene3D" id="2.40.170.20">
    <property type="entry name" value="TonB-dependent receptor, beta-barrel domain"/>
    <property type="match status" value="1"/>
</dbReference>
<evidence type="ECO:0000259" key="13">
    <source>
        <dbReference type="Pfam" id="PF07715"/>
    </source>
</evidence>
<dbReference type="PROSITE" id="PS52016">
    <property type="entry name" value="TONB_DEPENDENT_REC_3"/>
    <property type="match status" value="1"/>
</dbReference>
<dbReference type="Proteomes" id="UP000318585">
    <property type="component" value="Unassembled WGS sequence"/>
</dbReference>
<dbReference type="InterPro" id="IPR000531">
    <property type="entry name" value="Beta-barrel_TonB"/>
</dbReference>
<organism evidence="14 15">
    <name type="scientific">Flavobacterium franklandianum</name>
    <dbReference type="NCBI Taxonomy" id="2594430"/>
    <lineage>
        <taxon>Bacteria</taxon>
        <taxon>Pseudomonadati</taxon>
        <taxon>Bacteroidota</taxon>
        <taxon>Flavobacteriia</taxon>
        <taxon>Flavobacteriales</taxon>
        <taxon>Flavobacteriaceae</taxon>
        <taxon>Flavobacterium</taxon>
    </lineage>
</organism>
<dbReference type="NCBIfam" id="TIGR04057">
    <property type="entry name" value="SusC_RagA_signa"/>
    <property type="match status" value="1"/>
</dbReference>